<feature type="region of interest" description="Disordered" evidence="4">
    <location>
        <begin position="196"/>
        <end position="222"/>
    </location>
</feature>
<dbReference type="SMART" id="SM00360">
    <property type="entry name" value="RRM"/>
    <property type="match status" value="1"/>
</dbReference>
<dbReference type="Proteomes" id="UP000194236">
    <property type="component" value="Unassembled WGS sequence"/>
</dbReference>
<feature type="compositionally biased region" description="Polar residues" evidence="4">
    <location>
        <begin position="477"/>
        <end position="487"/>
    </location>
</feature>
<feature type="domain" description="RRM" evidence="5">
    <location>
        <begin position="396"/>
        <end position="475"/>
    </location>
</feature>
<dbReference type="Gene3D" id="3.10.450.50">
    <property type="match status" value="1"/>
</dbReference>
<dbReference type="InterPro" id="IPR035979">
    <property type="entry name" value="RBD_domain_sf"/>
</dbReference>
<dbReference type="Pfam" id="PF00076">
    <property type="entry name" value="RRM_1"/>
    <property type="match status" value="1"/>
</dbReference>
<gene>
    <name evidence="7" type="ORF">BLA29_003471</name>
</gene>
<comment type="subcellular location">
    <subcellularLocation>
        <location evidence="1">Cytoplasm</location>
        <location evidence="1">Stress granule</location>
    </subcellularLocation>
</comment>
<feature type="region of interest" description="Disordered" evidence="4">
    <location>
        <begin position="249"/>
        <end position="304"/>
    </location>
</feature>
<dbReference type="AlphaFoldDB" id="A0A1Y3AVB4"/>
<dbReference type="PANTHER" id="PTHR10693">
    <property type="entry name" value="RAS GTPASE-ACTIVATING PROTEIN-BINDING PROTEIN"/>
    <property type="match status" value="1"/>
</dbReference>
<dbReference type="InterPro" id="IPR018222">
    <property type="entry name" value="Nuclear_transport_factor_2_euk"/>
</dbReference>
<dbReference type="InterPro" id="IPR012677">
    <property type="entry name" value="Nucleotide-bd_a/b_plait_sf"/>
</dbReference>
<dbReference type="CDD" id="cd00780">
    <property type="entry name" value="NTF2"/>
    <property type="match status" value="1"/>
</dbReference>
<proteinExistence type="predicted"/>
<evidence type="ECO:0000256" key="1">
    <source>
        <dbReference type="ARBA" id="ARBA00004210"/>
    </source>
</evidence>
<dbReference type="Gene3D" id="3.30.70.330">
    <property type="match status" value="1"/>
</dbReference>
<name>A0A1Y3AVB4_EURMA</name>
<dbReference type="InterPro" id="IPR000504">
    <property type="entry name" value="RRM_dom"/>
</dbReference>
<dbReference type="EMBL" id="MUJZ01062509">
    <property type="protein sequence ID" value="OTF71115.1"/>
    <property type="molecule type" value="Genomic_DNA"/>
</dbReference>
<evidence type="ECO:0000256" key="4">
    <source>
        <dbReference type="SAM" id="MobiDB-lite"/>
    </source>
</evidence>
<organism evidence="7 8">
    <name type="scientific">Euroglyphus maynei</name>
    <name type="common">Mayne's house dust mite</name>
    <dbReference type="NCBI Taxonomy" id="6958"/>
    <lineage>
        <taxon>Eukaryota</taxon>
        <taxon>Metazoa</taxon>
        <taxon>Ecdysozoa</taxon>
        <taxon>Arthropoda</taxon>
        <taxon>Chelicerata</taxon>
        <taxon>Arachnida</taxon>
        <taxon>Acari</taxon>
        <taxon>Acariformes</taxon>
        <taxon>Sarcoptiformes</taxon>
        <taxon>Astigmata</taxon>
        <taxon>Psoroptidia</taxon>
        <taxon>Analgoidea</taxon>
        <taxon>Pyroglyphidae</taxon>
        <taxon>Pyroglyphinae</taxon>
        <taxon>Euroglyphus</taxon>
    </lineage>
</organism>
<dbReference type="PROSITE" id="PS50177">
    <property type="entry name" value="NTF2_DOMAIN"/>
    <property type="match status" value="1"/>
</dbReference>
<protein>
    <submittedName>
        <fullName evidence="7">Ras GTPase-activating protein-binding-like protein</fullName>
    </submittedName>
</protein>
<dbReference type="SUPFAM" id="SSF54427">
    <property type="entry name" value="NTF2-like"/>
    <property type="match status" value="1"/>
</dbReference>
<feature type="non-terminal residue" evidence="7">
    <location>
        <position position="1"/>
    </location>
</feature>
<dbReference type="SUPFAM" id="SSF54928">
    <property type="entry name" value="RNA-binding domain, RBD"/>
    <property type="match status" value="1"/>
</dbReference>
<dbReference type="OrthoDB" id="339151at2759"/>
<evidence type="ECO:0000313" key="8">
    <source>
        <dbReference type="Proteomes" id="UP000194236"/>
    </source>
</evidence>
<dbReference type="PANTHER" id="PTHR10693:SF20">
    <property type="entry name" value="AT27578P"/>
    <property type="match status" value="1"/>
</dbReference>
<feature type="non-terminal residue" evidence="7">
    <location>
        <position position="487"/>
    </location>
</feature>
<dbReference type="GO" id="GO:0003729">
    <property type="term" value="F:mRNA binding"/>
    <property type="evidence" value="ECO:0007669"/>
    <property type="project" value="TreeGrafter"/>
</dbReference>
<sequence>FFYDYRFYSDDSTFIHGPLDKPGQNRELYCHGHKQINNKIMSLNFSNCHTKVRQVDSMRTLGNGIVIQIVGDLSNNRQPSRRFHQTIVLAPESPNKYYVRNDLFRYQDDVTDGMTGGDHQNNIQMLENGDSQSLVAEIMNEMNQKPEISKNEPGVIDLSNREENFQPAKQQQLVNNTNANNNNGELVDISKMMTSGDEAKGTSVQPTDKAIMGSPTTPTQLESNETIPQQMKMVPNSDKSAAVAVGTENLKHSDEDLVKSESKPEQQESNENNNLDESPKTSVFPSASNEPKTYAGILGRGSGHQSSMAAAVPVSTSIGQTSKNLNEGPVNAGNVAINVPLPPLSSSENSIVNVMGTNSGGPLVPKPPFTVNAPSTQHQQFTAPLLNQQRERDHRFPKKSYNRRNDSREKIVHTIFGKYGKIVDVRINRQKMPNSGKGRNYGFITFEDPQVVDKIIAQKPIYHENHRYNVEKKQGKASANTGSSNYD</sequence>
<dbReference type="InterPro" id="IPR039539">
    <property type="entry name" value="Ras_GTPase_bind_prot"/>
</dbReference>
<keyword evidence="2 3" id="KW-0694">RNA-binding</keyword>
<evidence type="ECO:0000256" key="2">
    <source>
        <dbReference type="ARBA" id="ARBA00022884"/>
    </source>
</evidence>
<dbReference type="InterPro" id="IPR032710">
    <property type="entry name" value="NTF2-like_dom_sf"/>
</dbReference>
<accession>A0A1Y3AVB4</accession>
<evidence type="ECO:0000259" key="5">
    <source>
        <dbReference type="PROSITE" id="PS50102"/>
    </source>
</evidence>
<feature type="domain" description="NTF2" evidence="6">
    <location>
        <begin position="1"/>
        <end position="106"/>
    </location>
</feature>
<evidence type="ECO:0000313" key="7">
    <source>
        <dbReference type="EMBL" id="OTF71115.1"/>
    </source>
</evidence>
<reference evidence="7 8" key="1">
    <citation type="submission" date="2017-03" db="EMBL/GenBank/DDBJ databases">
        <title>Genome Survey of Euroglyphus maynei.</title>
        <authorList>
            <person name="Arlian L.G."/>
            <person name="Morgan M.S."/>
            <person name="Rider S.D."/>
        </authorList>
    </citation>
    <scope>NUCLEOTIDE SEQUENCE [LARGE SCALE GENOMIC DNA]</scope>
    <source>
        <strain evidence="7">Arlian Lab</strain>
        <tissue evidence="7">Whole body</tissue>
    </source>
</reference>
<evidence type="ECO:0000256" key="3">
    <source>
        <dbReference type="PROSITE-ProRule" id="PRU00176"/>
    </source>
</evidence>
<dbReference type="PROSITE" id="PS50102">
    <property type="entry name" value="RRM"/>
    <property type="match status" value="1"/>
</dbReference>
<feature type="compositionally biased region" description="Basic and acidic residues" evidence="4">
    <location>
        <begin position="249"/>
        <end position="266"/>
    </location>
</feature>
<comment type="caution">
    <text evidence="7">The sequence shown here is derived from an EMBL/GenBank/DDBJ whole genome shotgun (WGS) entry which is preliminary data.</text>
</comment>
<dbReference type="GO" id="GO:0010494">
    <property type="term" value="C:cytoplasmic stress granule"/>
    <property type="evidence" value="ECO:0007669"/>
    <property type="project" value="UniProtKB-SubCell"/>
</dbReference>
<evidence type="ECO:0000259" key="6">
    <source>
        <dbReference type="PROSITE" id="PS50177"/>
    </source>
</evidence>
<feature type="compositionally biased region" description="Polar residues" evidence="4">
    <location>
        <begin position="267"/>
        <end position="291"/>
    </location>
</feature>
<dbReference type="GO" id="GO:0005829">
    <property type="term" value="C:cytosol"/>
    <property type="evidence" value="ECO:0007669"/>
    <property type="project" value="TreeGrafter"/>
</dbReference>
<dbReference type="InterPro" id="IPR002075">
    <property type="entry name" value="NTF2_dom"/>
</dbReference>
<dbReference type="Pfam" id="PF02136">
    <property type="entry name" value="NTF2"/>
    <property type="match status" value="1"/>
</dbReference>
<feature type="region of interest" description="Disordered" evidence="4">
    <location>
        <begin position="467"/>
        <end position="487"/>
    </location>
</feature>
<keyword evidence="8" id="KW-1185">Reference proteome</keyword>
<dbReference type="GO" id="GO:1990904">
    <property type="term" value="C:ribonucleoprotein complex"/>
    <property type="evidence" value="ECO:0007669"/>
    <property type="project" value="TreeGrafter"/>
</dbReference>